<dbReference type="EMBL" id="LUUI01000114">
    <property type="protein sequence ID" value="OAI14072.1"/>
    <property type="molecule type" value="Genomic_DNA"/>
</dbReference>
<dbReference type="AlphaFoldDB" id="A0A177N879"/>
<dbReference type="SUPFAM" id="SSF47413">
    <property type="entry name" value="lambda repressor-like DNA-binding domains"/>
    <property type="match status" value="1"/>
</dbReference>
<feature type="domain" description="HTH cro/C1-type" evidence="1">
    <location>
        <begin position="21"/>
        <end position="75"/>
    </location>
</feature>
<comment type="caution">
    <text evidence="2">The sequence shown here is derived from an EMBL/GenBank/DDBJ whole genome shotgun (WGS) entry which is preliminary data.</text>
</comment>
<evidence type="ECO:0000313" key="3">
    <source>
        <dbReference type="Proteomes" id="UP000078476"/>
    </source>
</evidence>
<protein>
    <submittedName>
        <fullName evidence="2">Transcriptional regulator</fullName>
    </submittedName>
</protein>
<accession>A0A177N879</accession>
<dbReference type="OrthoDB" id="9156632at2"/>
<proteinExistence type="predicted"/>
<dbReference type="GO" id="GO:0003677">
    <property type="term" value="F:DNA binding"/>
    <property type="evidence" value="ECO:0007669"/>
    <property type="project" value="InterPro"/>
</dbReference>
<dbReference type="Pfam" id="PF01381">
    <property type="entry name" value="HTH_3"/>
    <property type="match status" value="1"/>
</dbReference>
<dbReference type="InterPro" id="IPR017507">
    <property type="entry name" value="Tscrpt_reg_HipB-like"/>
</dbReference>
<dbReference type="InterPro" id="IPR010982">
    <property type="entry name" value="Lambda_DNA-bd_dom_sf"/>
</dbReference>
<dbReference type="SMART" id="SM00530">
    <property type="entry name" value="HTH_XRE"/>
    <property type="match status" value="1"/>
</dbReference>
<gene>
    <name evidence="2" type="ORF">A1359_01325</name>
</gene>
<dbReference type="NCBIfam" id="TIGR03070">
    <property type="entry name" value="couple_hipB"/>
    <property type="match status" value="1"/>
</dbReference>
<organism evidence="2 3">
    <name type="scientific">Methylomonas lenta</name>
    <dbReference type="NCBI Taxonomy" id="980561"/>
    <lineage>
        <taxon>Bacteria</taxon>
        <taxon>Pseudomonadati</taxon>
        <taxon>Pseudomonadota</taxon>
        <taxon>Gammaproteobacteria</taxon>
        <taxon>Methylococcales</taxon>
        <taxon>Methylococcaceae</taxon>
        <taxon>Methylomonas</taxon>
    </lineage>
</organism>
<dbReference type="CDD" id="cd00093">
    <property type="entry name" value="HTH_XRE"/>
    <property type="match status" value="1"/>
</dbReference>
<keyword evidence="3" id="KW-1185">Reference proteome</keyword>
<dbReference type="Gene3D" id="1.10.260.40">
    <property type="entry name" value="lambda repressor-like DNA-binding domains"/>
    <property type="match status" value="1"/>
</dbReference>
<dbReference type="Proteomes" id="UP000078476">
    <property type="component" value="Unassembled WGS sequence"/>
</dbReference>
<evidence type="ECO:0000259" key="1">
    <source>
        <dbReference type="PROSITE" id="PS50943"/>
    </source>
</evidence>
<dbReference type="PROSITE" id="PS50943">
    <property type="entry name" value="HTH_CROC1"/>
    <property type="match status" value="1"/>
</dbReference>
<name>A0A177N879_9GAMM</name>
<sequence length="79" mass="8587">MTSKMQPFGNITSAKDIGQIVANHRKAQSLTQAELAGLAQTGTRFISDLENGKGTVQFDKVMLILDLLGLDVVIRDRLS</sequence>
<dbReference type="RefSeq" id="WP_066983868.1">
    <property type="nucleotide sequence ID" value="NZ_LUUI01000114.1"/>
</dbReference>
<evidence type="ECO:0000313" key="2">
    <source>
        <dbReference type="EMBL" id="OAI14072.1"/>
    </source>
</evidence>
<dbReference type="STRING" id="980561.A1359_01325"/>
<dbReference type="InterPro" id="IPR001387">
    <property type="entry name" value="Cro/C1-type_HTH"/>
</dbReference>
<reference evidence="2 3" key="1">
    <citation type="submission" date="2016-03" db="EMBL/GenBank/DDBJ databases">
        <authorList>
            <person name="Ploux O."/>
        </authorList>
    </citation>
    <scope>NUCLEOTIDE SEQUENCE [LARGE SCALE GENOMIC DNA]</scope>
    <source>
        <strain evidence="2 3">R-45370</strain>
    </source>
</reference>